<comment type="pathway">
    <text evidence="5">Cofactor biosynthesis; nicotinate biosynthesis; nicotinate from nicotinamide: step 1/1.</text>
</comment>
<dbReference type="PANTHER" id="PTHR11080:SF2">
    <property type="entry name" value="LD05707P"/>
    <property type="match status" value="1"/>
</dbReference>
<dbReference type="OrthoDB" id="9791276at2"/>
<evidence type="ECO:0000256" key="3">
    <source>
        <dbReference type="ARBA" id="ARBA00022723"/>
    </source>
</evidence>
<dbReference type="GO" id="GO:0046872">
    <property type="term" value="F:metal ion binding"/>
    <property type="evidence" value="ECO:0007669"/>
    <property type="project" value="UniProtKB-KW"/>
</dbReference>
<evidence type="ECO:0000256" key="5">
    <source>
        <dbReference type="ARBA" id="ARBA00037900"/>
    </source>
</evidence>
<sequence>MTRALIIVDVQNDFCEGGSLAVEGGAGVAQSISDYIDAQGDHYDYIVATQDWHIDPGSHFSDQPDYVDSWPVHCVAEQPGAQFHPDLDTETVDAVFRKGQYEAAYSGFEGVLAPEDQVPTGEQRPAIGVSTTADDAVSLDDWLRDHEVDEVAIAGLAADYCVRATALDAVVAGYAVRLLVDYTRPVHPERLGDVLAELEDAGVELID</sequence>
<gene>
    <name evidence="9" type="ORF">SAMN04488693_103163</name>
</gene>
<proteinExistence type="inferred from homology"/>
<evidence type="ECO:0000256" key="2">
    <source>
        <dbReference type="ARBA" id="ARBA00022642"/>
    </source>
</evidence>
<evidence type="ECO:0000313" key="10">
    <source>
        <dbReference type="Proteomes" id="UP000199258"/>
    </source>
</evidence>
<dbReference type="GO" id="GO:0008936">
    <property type="term" value="F:nicotinamidase activity"/>
    <property type="evidence" value="ECO:0007669"/>
    <property type="project" value="UniProtKB-EC"/>
</dbReference>
<feature type="domain" description="Isochorismatase-like" evidence="8">
    <location>
        <begin position="138"/>
        <end position="206"/>
    </location>
</feature>
<accession>A0A1G8FRA7</accession>
<dbReference type="InterPro" id="IPR036380">
    <property type="entry name" value="Isochorismatase-like_sf"/>
</dbReference>
<protein>
    <recommendedName>
        <fullName evidence="6">nicotinamidase</fullName>
        <ecNumber evidence="6">3.5.1.19</ecNumber>
    </recommendedName>
    <alternativeName>
        <fullName evidence="7">Nicotinamide deamidase</fullName>
    </alternativeName>
</protein>
<dbReference type="GO" id="GO:0019363">
    <property type="term" value="P:pyridine nucleotide biosynthetic process"/>
    <property type="evidence" value="ECO:0007669"/>
    <property type="project" value="UniProtKB-KW"/>
</dbReference>
<evidence type="ECO:0000259" key="8">
    <source>
        <dbReference type="Pfam" id="PF00857"/>
    </source>
</evidence>
<evidence type="ECO:0000256" key="4">
    <source>
        <dbReference type="ARBA" id="ARBA00022801"/>
    </source>
</evidence>
<keyword evidence="2" id="KW-0662">Pyridine nucleotide biosynthesis</keyword>
<dbReference type="InterPro" id="IPR052347">
    <property type="entry name" value="Isochorismatase_Nicotinamidase"/>
</dbReference>
<keyword evidence="3" id="KW-0479">Metal-binding</keyword>
<evidence type="ECO:0000256" key="1">
    <source>
        <dbReference type="ARBA" id="ARBA00006336"/>
    </source>
</evidence>
<dbReference type="PANTHER" id="PTHR11080">
    <property type="entry name" value="PYRAZINAMIDASE/NICOTINAMIDASE"/>
    <property type="match status" value="1"/>
</dbReference>
<name>A0A1G8FRA7_9MICC</name>
<keyword evidence="4" id="KW-0378">Hydrolase</keyword>
<organism evidence="9 10">
    <name type="scientific">Arthrobacter subterraneus</name>
    <dbReference type="NCBI Taxonomy" id="335973"/>
    <lineage>
        <taxon>Bacteria</taxon>
        <taxon>Bacillati</taxon>
        <taxon>Actinomycetota</taxon>
        <taxon>Actinomycetes</taxon>
        <taxon>Micrococcales</taxon>
        <taxon>Micrococcaceae</taxon>
        <taxon>Arthrobacter</taxon>
    </lineage>
</organism>
<feature type="domain" description="Isochorismatase-like" evidence="8">
    <location>
        <begin position="4"/>
        <end position="111"/>
    </location>
</feature>
<evidence type="ECO:0000256" key="7">
    <source>
        <dbReference type="ARBA" id="ARBA00043224"/>
    </source>
</evidence>
<reference evidence="9 10" key="1">
    <citation type="submission" date="2016-10" db="EMBL/GenBank/DDBJ databases">
        <authorList>
            <person name="de Groot N.N."/>
        </authorList>
    </citation>
    <scope>NUCLEOTIDE SEQUENCE [LARGE SCALE GENOMIC DNA]</scope>
    <source>
        <strain evidence="9 10">NP_1H</strain>
    </source>
</reference>
<keyword evidence="10" id="KW-1185">Reference proteome</keyword>
<dbReference type="EC" id="3.5.1.19" evidence="6"/>
<evidence type="ECO:0000256" key="6">
    <source>
        <dbReference type="ARBA" id="ARBA00039017"/>
    </source>
</evidence>
<dbReference type="Pfam" id="PF00857">
    <property type="entry name" value="Isochorismatase"/>
    <property type="match status" value="2"/>
</dbReference>
<dbReference type="Gene3D" id="3.40.50.850">
    <property type="entry name" value="Isochorismatase-like"/>
    <property type="match status" value="1"/>
</dbReference>
<dbReference type="InterPro" id="IPR000868">
    <property type="entry name" value="Isochorismatase-like_dom"/>
</dbReference>
<dbReference type="Proteomes" id="UP000199258">
    <property type="component" value="Unassembled WGS sequence"/>
</dbReference>
<dbReference type="AlphaFoldDB" id="A0A1G8FRA7"/>
<dbReference type="EMBL" id="FNDT01000003">
    <property type="protein sequence ID" value="SDH84678.1"/>
    <property type="molecule type" value="Genomic_DNA"/>
</dbReference>
<dbReference type="STRING" id="335973.SAMN04488693_103163"/>
<dbReference type="SUPFAM" id="SSF52499">
    <property type="entry name" value="Isochorismatase-like hydrolases"/>
    <property type="match status" value="1"/>
</dbReference>
<comment type="similarity">
    <text evidence="1">Belongs to the isochorismatase family.</text>
</comment>
<evidence type="ECO:0000313" key="9">
    <source>
        <dbReference type="EMBL" id="SDH84678.1"/>
    </source>
</evidence>
<dbReference type="RefSeq" id="WP_026545860.1">
    <property type="nucleotide sequence ID" value="NZ_FNDT01000003.1"/>
</dbReference>